<evidence type="ECO:0000256" key="2">
    <source>
        <dbReference type="ARBA" id="ARBA00008312"/>
    </source>
</evidence>
<evidence type="ECO:0000256" key="9">
    <source>
        <dbReference type="PIRSR" id="PIRSR000362-1"/>
    </source>
</evidence>
<dbReference type="EC" id="1.18.1.2" evidence="3"/>
<dbReference type="GO" id="GO:0004324">
    <property type="term" value="F:ferredoxin-NADP+ reductase activity"/>
    <property type="evidence" value="ECO:0007669"/>
    <property type="project" value="UniProtKB-EC"/>
</dbReference>
<feature type="binding site" evidence="9">
    <location>
        <begin position="371"/>
        <end position="373"/>
    </location>
    <ligand>
        <name>FAD</name>
        <dbReference type="ChEBI" id="CHEBI:57692"/>
    </ligand>
</feature>
<dbReference type="PANTHER" id="PTHR48467:SF1">
    <property type="entry name" value="GLUTAMATE SYNTHASE 1 [NADH], CHLOROPLASTIC-LIKE"/>
    <property type="match status" value="1"/>
</dbReference>
<dbReference type="EMBL" id="LFXA01000002">
    <property type="protein sequence ID" value="KNB53832.1"/>
    <property type="molecule type" value="Genomic_DNA"/>
</dbReference>
<organism evidence="12 13">
    <name type="scientific">Streptomyces caatingaensis</name>
    <dbReference type="NCBI Taxonomy" id="1678637"/>
    <lineage>
        <taxon>Bacteria</taxon>
        <taxon>Bacillati</taxon>
        <taxon>Actinomycetota</taxon>
        <taxon>Actinomycetes</taxon>
        <taxon>Kitasatosporales</taxon>
        <taxon>Streptomycetaceae</taxon>
        <taxon>Streptomyces</taxon>
    </lineage>
</organism>
<feature type="binding site" evidence="10">
    <location>
        <position position="371"/>
    </location>
    <ligand>
        <name>NADP(+)</name>
        <dbReference type="ChEBI" id="CHEBI:58349"/>
    </ligand>
</feature>
<sequence length="456" mass="47650">MLRVAVVGSGPSGVFTAQALVQQESVPGVTVDVLDRLPCPYGLVRYGVAPDHEKIKSLQNTLRTSLEHPAITFLGNVPVGEGPGEVAPARLRELYHAVVYCVGAASARRMGIPGEDLPGSFSATDFVSWYSAHPDSPPDAFALPARSAVVIGVGNVAVDVARVLARGADELAATDVPHAALSALAESRVTDIHMVGRRGPAQAKFTTKELRELGSLSGVRALVRAEEAALDPAWEDGSALPGIVRRNLDVLRGWAAAGDPPPGPPDGRGRRIHVRFFLRPVAVLGDSAVRAVRFERTVPDGAGGVRGTGQFEDIEAQLVLRSVGYRGVPIAGLPFDAAGGTVPHAAGRVLRDGAPSPGEYVAGWIKRGPTGVIGTNRPCAKETVQSLLADAPSLLARRPADDPRAALRTAGVAPVEWPGWLGIEAAESELGRSLGRRTVKIPDWEGLLGAAGCVRG</sequence>
<dbReference type="Gene3D" id="3.40.50.720">
    <property type="entry name" value="NAD(P)-binding Rossmann-like Domain"/>
    <property type="match status" value="1"/>
</dbReference>
<dbReference type="PANTHER" id="PTHR48467">
    <property type="entry name" value="GLUTAMATE SYNTHASE 1 [NADH], CHLOROPLASTIC-LIKE"/>
    <property type="match status" value="1"/>
</dbReference>
<dbReference type="PIRSF" id="PIRSF000362">
    <property type="entry name" value="FNR"/>
    <property type="match status" value="1"/>
</dbReference>
<feature type="binding site" evidence="10">
    <location>
        <position position="209"/>
    </location>
    <ligand>
        <name>NADP(+)</name>
        <dbReference type="ChEBI" id="CHEBI:58349"/>
    </ligand>
</feature>
<evidence type="ECO:0000256" key="4">
    <source>
        <dbReference type="ARBA" id="ARBA00022630"/>
    </source>
</evidence>
<keyword evidence="13" id="KW-1185">Reference proteome</keyword>
<comment type="caution">
    <text evidence="12">The sequence shown here is derived from an EMBL/GenBank/DDBJ whole genome shotgun (WGS) entry which is preliminary data.</text>
</comment>
<dbReference type="InterPro" id="IPR036188">
    <property type="entry name" value="FAD/NAD-bd_sf"/>
</dbReference>
<name>A0A0K9XMA2_9ACTN</name>
<dbReference type="InterPro" id="IPR021163">
    <property type="entry name" value="Ferredox_Rdtase_adrenod"/>
</dbReference>
<dbReference type="Gene3D" id="3.50.50.60">
    <property type="entry name" value="FAD/NAD(P)-binding domain"/>
    <property type="match status" value="1"/>
</dbReference>
<dbReference type="PATRIC" id="fig|1678637.3.peg.957"/>
<feature type="binding site" evidence="9">
    <location>
        <position position="364"/>
    </location>
    <ligand>
        <name>FAD</name>
        <dbReference type="ChEBI" id="CHEBI:57692"/>
    </ligand>
</feature>
<evidence type="ECO:0000256" key="6">
    <source>
        <dbReference type="ARBA" id="ARBA00022857"/>
    </source>
</evidence>
<feature type="binding site" evidence="9">
    <location>
        <position position="79"/>
    </location>
    <ligand>
        <name>FAD</name>
        <dbReference type="ChEBI" id="CHEBI:57692"/>
    </ligand>
</feature>
<gene>
    <name evidence="12" type="ORF">AC230_04375</name>
</gene>
<comment type="cofactor">
    <cofactor evidence="1 9">
        <name>FAD</name>
        <dbReference type="ChEBI" id="CHEBI:57692"/>
    </cofactor>
</comment>
<evidence type="ECO:0000256" key="3">
    <source>
        <dbReference type="ARBA" id="ARBA00013223"/>
    </source>
</evidence>
<dbReference type="AlphaFoldDB" id="A0A0K9XMA2"/>
<protein>
    <recommendedName>
        <fullName evidence="3">ferredoxin--NADP(+) reductase</fullName>
        <ecNumber evidence="3">1.18.1.2</ecNumber>
    </recommendedName>
</protein>
<accession>A0A0K9XMA2</accession>
<dbReference type="STRING" id="1678637.AC230_04375"/>
<evidence type="ECO:0000256" key="8">
    <source>
        <dbReference type="ARBA" id="ARBA00047776"/>
    </source>
</evidence>
<keyword evidence="6 10" id="KW-0521">NADP</keyword>
<dbReference type="RefSeq" id="WP_049714564.1">
    <property type="nucleotide sequence ID" value="NZ_LFXA01000002.1"/>
</dbReference>
<dbReference type="PRINTS" id="PR00419">
    <property type="entry name" value="ADXRDTASE"/>
</dbReference>
<keyword evidence="7" id="KW-0560">Oxidoreductase</keyword>
<comment type="catalytic activity">
    <reaction evidence="8">
        <text>2 reduced [2Fe-2S]-[ferredoxin] + NADP(+) + H(+) = 2 oxidized [2Fe-2S]-[ferredoxin] + NADPH</text>
        <dbReference type="Rhea" id="RHEA:20125"/>
        <dbReference type="Rhea" id="RHEA-COMP:10000"/>
        <dbReference type="Rhea" id="RHEA-COMP:10001"/>
        <dbReference type="ChEBI" id="CHEBI:15378"/>
        <dbReference type="ChEBI" id="CHEBI:33737"/>
        <dbReference type="ChEBI" id="CHEBI:33738"/>
        <dbReference type="ChEBI" id="CHEBI:57783"/>
        <dbReference type="ChEBI" id="CHEBI:58349"/>
        <dbReference type="EC" id="1.18.1.2"/>
    </reaction>
</comment>
<evidence type="ECO:0000259" key="11">
    <source>
        <dbReference type="Pfam" id="PF07992"/>
    </source>
</evidence>
<dbReference type="InterPro" id="IPR023753">
    <property type="entry name" value="FAD/NAD-binding_dom"/>
</dbReference>
<evidence type="ECO:0000256" key="5">
    <source>
        <dbReference type="ARBA" id="ARBA00022827"/>
    </source>
</evidence>
<evidence type="ECO:0000256" key="7">
    <source>
        <dbReference type="ARBA" id="ARBA00023002"/>
    </source>
</evidence>
<proteinExistence type="inferred from homology"/>
<evidence type="ECO:0000313" key="12">
    <source>
        <dbReference type="EMBL" id="KNB53832.1"/>
    </source>
</evidence>
<reference evidence="13" key="1">
    <citation type="submission" date="2015-07" db="EMBL/GenBank/DDBJ databases">
        <title>Draft genome sequence of Streptomyces sp. CMAA 1322, a bacterium isolated from Caatinga biome, from dry forest semiarid of Brazil.</title>
        <authorList>
            <person name="Santos S.N."/>
            <person name="Gacesa R."/>
            <person name="Taketani R.G."/>
            <person name="Long P.F."/>
            <person name="Melo I.S."/>
        </authorList>
    </citation>
    <scope>NUCLEOTIDE SEQUENCE [LARGE SCALE GENOMIC DNA]</scope>
    <source>
        <strain evidence="13">CMAA 1322</strain>
    </source>
</reference>
<evidence type="ECO:0000313" key="13">
    <source>
        <dbReference type="Proteomes" id="UP000037288"/>
    </source>
</evidence>
<feature type="binding site" evidence="9">
    <location>
        <position position="43"/>
    </location>
    <ligand>
        <name>FAD</name>
        <dbReference type="ChEBI" id="CHEBI:57692"/>
    </ligand>
</feature>
<feature type="domain" description="FAD/NAD(P)-binding" evidence="11">
    <location>
        <begin position="3"/>
        <end position="169"/>
    </location>
</feature>
<keyword evidence="4" id="KW-0285">Flavoprotein</keyword>
<comment type="similarity">
    <text evidence="2">Belongs to the ferredoxin--NADP reductase type 1 family.</text>
</comment>
<keyword evidence="5 9" id="KW-0274">FAD</keyword>
<evidence type="ECO:0000256" key="1">
    <source>
        <dbReference type="ARBA" id="ARBA00001974"/>
    </source>
</evidence>
<feature type="binding site" evidence="10">
    <location>
        <begin position="197"/>
        <end position="198"/>
    </location>
    <ligand>
        <name>NADP(+)</name>
        <dbReference type="ChEBI" id="CHEBI:58349"/>
    </ligand>
</feature>
<evidence type="ECO:0000256" key="10">
    <source>
        <dbReference type="PIRSR" id="PIRSR000362-2"/>
    </source>
</evidence>
<dbReference type="Proteomes" id="UP000037288">
    <property type="component" value="Unassembled WGS sequence"/>
</dbReference>
<dbReference type="OrthoDB" id="289202at2"/>
<dbReference type="Pfam" id="PF07992">
    <property type="entry name" value="Pyr_redox_2"/>
    <property type="match status" value="1"/>
</dbReference>
<dbReference type="InterPro" id="IPR055275">
    <property type="entry name" value="Ferredox_Rdtase"/>
</dbReference>
<feature type="binding site" evidence="9">
    <location>
        <position position="12"/>
    </location>
    <ligand>
        <name>FAD</name>
        <dbReference type="ChEBI" id="CHEBI:57692"/>
    </ligand>
</feature>
<dbReference type="SUPFAM" id="SSF51971">
    <property type="entry name" value="Nucleotide-binding domain"/>
    <property type="match status" value="1"/>
</dbReference>